<organism evidence="2 3">
    <name type="scientific">Kytococcus sedentarius (strain ATCC 14392 / DSM 20547 / JCM 11482 / CCUG 33030 / NBRC 15357 / NCTC 11040 / CCM 314 / 541)</name>
    <name type="common">Micrococcus sedentarius</name>
    <dbReference type="NCBI Taxonomy" id="478801"/>
    <lineage>
        <taxon>Bacteria</taxon>
        <taxon>Bacillati</taxon>
        <taxon>Actinomycetota</taxon>
        <taxon>Actinomycetes</taxon>
        <taxon>Micrococcales</taxon>
        <taxon>Kytococcaceae</taxon>
        <taxon>Kytococcus</taxon>
    </lineage>
</organism>
<feature type="transmembrane region" description="Helical" evidence="1">
    <location>
        <begin position="180"/>
        <end position="208"/>
    </location>
</feature>
<name>C7NLT1_KYTSD</name>
<dbReference type="KEGG" id="kse:Ksed_06870"/>
<dbReference type="HOGENOM" id="CLU_933101_0_0_11"/>
<evidence type="ECO:0000256" key="1">
    <source>
        <dbReference type="SAM" id="Phobius"/>
    </source>
</evidence>
<dbReference type="Proteomes" id="UP000006666">
    <property type="component" value="Chromosome"/>
</dbReference>
<feature type="transmembrane region" description="Helical" evidence="1">
    <location>
        <begin position="102"/>
        <end position="124"/>
    </location>
</feature>
<dbReference type="AlphaFoldDB" id="C7NLT1"/>
<evidence type="ECO:0000313" key="2">
    <source>
        <dbReference type="EMBL" id="ACV05747.1"/>
    </source>
</evidence>
<dbReference type="eggNOG" id="COG1277">
    <property type="taxonomic scope" value="Bacteria"/>
</dbReference>
<sequence>MSTTQQPDEAATVATATGRQQSVIHDLGYRGYDGPRAGRGGVLGYLVRQGYASAYGVGRTWKGKVMPWVCVALMAAPMLIAAAIMVLIPFEGAEPVFHPARVPYAFYTLVALFASVAAPVVFSADLRSRSIVHYLSRPLSRRDYVLARLASLVLALFTLQAVGILIGTLGWWLAGGPLGTIWGAAGVGALGALLVSLAVGVISGLIAALTPKRGVATAVILGVLLVFSSVVVAVMEAVHATGSQSGLLARWTPALSPNTAVERVVEWATGNEELTAALDDATAVGFLVLLIIGCVLGLVALMRRYRRVN</sequence>
<keyword evidence="1" id="KW-1133">Transmembrane helix</keyword>
<dbReference type="GO" id="GO:0140359">
    <property type="term" value="F:ABC-type transporter activity"/>
    <property type="evidence" value="ECO:0007669"/>
    <property type="project" value="InterPro"/>
</dbReference>
<dbReference type="Pfam" id="PF12679">
    <property type="entry name" value="ABC2_membrane_2"/>
    <property type="match status" value="1"/>
</dbReference>
<keyword evidence="1" id="KW-0812">Transmembrane</keyword>
<keyword evidence="1" id="KW-0472">Membrane</keyword>
<feature type="transmembrane region" description="Helical" evidence="1">
    <location>
        <begin position="281"/>
        <end position="301"/>
    </location>
</feature>
<keyword evidence="3" id="KW-1185">Reference proteome</keyword>
<reference evidence="2 3" key="1">
    <citation type="journal article" date="2009" name="Stand. Genomic Sci.">
        <title>Complete genome sequence of Kytococcus sedentarius type strain (541).</title>
        <authorList>
            <person name="Sims D."/>
            <person name="Brettin T."/>
            <person name="Detter J.C."/>
            <person name="Han C."/>
            <person name="Lapidus A."/>
            <person name="Copeland A."/>
            <person name="Glavina Del Rio T."/>
            <person name="Nolan M."/>
            <person name="Chen F."/>
            <person name="Lucas S."/>
            <person name="Tice H."/>
            <person name="Cheng J.F."/>
            <person name="Bruce D."/>
            <person name="Goodwin L."/>
            <person name="Pitluck S."/>
            <person name="Ovchinnikova G."/>
            <person name="Pati A."/>
            <person name="Ivanova N."/>
            <person name="Mavrommatis K."/>
            <person name="Chen A."/>
            <person name="Palaniappan K."/>
            <person name="D'haeseleer P."/>
            <person name="Chain P."/>
            <person name="Bristow J."/>
            <person name="Eisen J.A."/>
            <person name="Markowitz V."/>
            <person name="Hugenholtz P."/>
            <person name="Schneider S."/>
            <person name="Goker M."/>
            <person name="Pukall R."/>
            <person name="Kyrpides N.C."/>
            <person name="Klenk H.P."/>
        </authorList>
    </citation>
    <scope>NUCLEOTIDE SEQUENCE [LARGE SCALE GENOMIC DNA]</scope>
    <source>
        <strain evidence="3">ATCC 14392 / DSM 20547 / JCM 11482 / CCUG 33030 / NBRC 15357 / NCTC 11040 / CCM 314 / 541</strain>
    </source>
</reference>
<proteinExistence type="predicted"/>
<protein>
    <recommendedName>
        <fullName evidence="4">ABC-2 type transporter</fullName>
    </recommendedName>
</protein>
<dbReference type="EMBL" id="CP001686">
    <property type="protein sequence ID" value="ACV05747.1"/>
    <property type="molecule type" value="Genomic_DNA"/>
</dbReference>
<dbReference type="RefSeq" id="WP_012802162.1">
    <property type="nucleotide sequence ID" value="NC_013169.1"/>
</dbReference>
<feature type="transmembrane region" description="Helical" evidence="1">
    <location>
        <begin position="68"/>
        <end position="90"/>
    </location>
</feature>
<accession>C7NLT1</accession>
<gene>
    <name evidence="2" type="ordered locus">Ksed_06870</name>
</gene>
<feature type="transmembrane region" description="Helical" evidence="1">
    <location>
        <begin position="215"/>
        <end position="235"/>
    </location>
</feature>
<evidence type="ECO:0000313" key="3">
    <source>
        <dbReference type="Proteomes" id="UP000006666"/>
    </source>
</evidence>
<dbReference type="STRING" id="478801.Ksed_06870"/>
<evidence type="ECO:0008006" key="4">
    <source>
        <dbReference type="Google" id="ProtNLM"/>
    </source>
</evidence>
<feature type="transmembrane region" description="Helical" evidence="1">
    <location>
        <begin position="145"/>
        <end position="174"/>
    </location>
</feature>
<dbReference type="GO" id="GO:0005886">
    <property type="term" value="C:plasma membrane"/>
    <property type="evidence" value="ECO:0007669"/>
    <property type="project" value="UniProtKB-SubCell"/>
</dbReference>